<comment type="caution">
    <text evidence="1">The sequence shown here is derived from an EMBL/GenBank/DDBJ whole genome shotgun (WGS) entry which is preliminary data.</text>
</comment>
<dbReference type="InterPro" id="IPR016024">
    <property type="entry name" value="ARM-type_fold"/>
</dbReference>
<sequence length="731" mass="80161">MALEDRDYDVRSETIEFLTVFFNKGEGVLSHESIAAMEETNLSLFDKGIKDGYSSPRKSWLKFVAPYIKEACSHRVTLIFDLAISDSNNLVRIEASNTLYRLLNDSKVFGKRPGLLRTKTGCIDYFLGPLGTIDTSPETHFLAYSFVACDTLMKLNGASSLAHDAWVRLVVFLGRNGFEMVSDIIAAGLKASKAGQMFKDLTATFNNLEARVLEKLRGALPVYLDSALSNPGSDDILESVNLLTSLLRDENAYSLLGGPKDTHPRLMSRLAEASVKSDEDRLRKSVLNLLRALLTNGRFRESIGSRCSELMGPYLSGQEAHKHQGKIIGILYRLTANVADSTTAVSQEPSDRYTSLNDIISPHISLLLKLTLLVGDWTRQVEVRKHAEGILLENLTTYPGRSILIEDVLSEIPSVIPAIPAEGKANAVKIIDTLPVPEGKALSIAHALVPLLRDQSTYARATALELLSRLDRRYRPELTGSATQEIIALALKESVDEIRITAIQLLSAMTVPLEVPDGKFKKPPVATPTIQLASQFIPLLHNETLRPSVVELLSAMALQPSVRRALSLKIMASSFGPDGALLEAYTELLARLVSDGRFLSDRSDEATDKVMLFFASAVAAKPELEQYRFEILTALWCRYSSAVPLPTAPASTTLKALGSPTVPTSSTEDKALILEPADKSTERLVEWFAFATFGSHATQYEVDKCLSRSSLWLPKLTSKTLQSEVPAPPGS</sequence>
<proteinExistence type="predicted"/>
<dbReference type="InterPro" id="IPR011989">
    <property type="entry name" value="ARM-like"/>
</dbReference>
<evidence type="ECO:0008006" key="3">
    <source>
        <dbReference type="Google" id="ProtNLM"/>
    </source>
</evidence>
<keyword evidence="2" id="KW-1185">Reference proteome</keyword>
<dbReference type="Proteomes" id="UP000298030">
    <property type="component" value="Unassembled WGS sequence"/>
</dbReference>
<protein>
    <recommendedName>
        <fullName evidence="3">ARM repeat-containing protein</fullName>
    </recommendedName>
</protein>
<accession>A0A4Y7U0N3</accession>
<evidence type="ECO:0000313" key="2">
    <source>
        <dbReference type="Proteomes" id="UP000298030"/>
    </source>
</evidence>
<dbReference type="Gene3D" id="1.25.10.10">
    <property type="entry name" value="Leucine-rich Repeat Variant"/>
    <property type="match status" value="1"/>
</dbReference>
<evidence type="ECO:0000313" key="1">
    <source>
        <dbReference type="EMBL" id="TEB39618.1"/>
    </source>
</evidence>
<name>A0A4Y7U0N3_COPMI</name>
<organism evidence="1 2">
    <name type="scientific">Coprinellus micaceus</name>
    <name type="common">Glistening ink-cap mushroom</name>
    <name type="synonym">Coprinus micaceus</name>
    <dbReference type="NCBI Taxonomy" id="71717"/>
    <lineage>
        <taxon>Eukaryota</taxon>
        <taxon>Fungi</taxon>
        <taxon>Dikarya</taxon>
        <taxon>Basidiomycota</taxon>
        <taxon>Agaricomycotina</taxon>
        <taxon>Agaricomycetes</taxon>
        <taxon>Agaricomycetidae</taxon>
        <taxon>Agaricales</taxon>
        <taxon>Agaricineae</taxon>
        <taxon>Psathyrellaceae</taxon>
        <taxon>Coprinellus</taxon>
    </lineage>
</organism>
<gene>
    <name evidence="1" type="ORF">FA13DRAFT_1723843</name>
</gene>
<reference evidence="1 2" key="1">
    <citation type="journal article" date="2019" name="Nat. Ecol. Evol.">
        <title>Megaphylogeny resolves global patterns of mushroom evolution.</title>
        <authorList>
            <person name="Varga T."/>
            <person name="Krizsan K."/>
            <person name="Foldi C."/>
            <person name="Dima B."/>
            <person name="Sanchez-Garcia M."/>
            <person name="Sanchez-Ramirez S."/>
            <person name="Szollosi G.J."/>
            <person name="Szarkandi J.G."/>
            <person name="Papp V."/>
            <person name="Albert L."/>
            <person name="Andreopoulos W."/>
            <person name="Angelini C."/>
            <person name="Antonin V."/>
            <person name="Barry K.W."/>
            <person name="Bougher N.L."/>
            <person name="Buchanan P."/>
            <person name="Buyck B."/>
            <person name="Bense V."/>
            <person name="Catcheside P."/>
            <person name="Chovatia M."/>
            <person name="Cooper J."/>
            <person name="Damon W."/>
            <person name="Desjardin D."/>
            <person name="Finy P."/>
            <person name="Geml J."/>
            <person name="Haridas S."/>
            <person name="Hughes K."/>
            <person name="Justo A."/>
            <person name="Karasinski D."/>
            <person name="Kautmanova I."/>
            <person name="Kiss B."/>
            <person name="Kocsube S."/>
            <person name="Kotiranta H."/>
            <person name="LaButti K.M."/>
            <person name="Lechner B.E."/>
            <person name="Liimatainen K."/>
            <person name="Lipzen A."/>
            <person name="Lukacs Z."/>
            <person name="Mihaltcheva S."/>
            <person name="Morgado L.N."/>
            <person name="Niskanen T."/>
            <person name="Noordeloos M.E."/>
            <person name="Ohm R.A."/>
            <person name="Ortiz-Santana B."/>
            <person name="Ovrebo C."/>
            <person name="Racz N."/>
            <person name="Riley R."/>
            <person name="Savchenko A."/>
            <person name="Shiryaev A."/>
            <person name="Soop K."/>
            <person name="Spirin V."/>
            <person name="Szebenyi C."/>
            <person name="Tomsovsky M."/>
            <person name="Tulloss R.E."/>
            <person name="Uehling J."/>
            <person name="Grigoriev I.V."/>
            <person name="Vagvolgyi C."/>
            <person name="Papp T."/>
            <person name="Martin F.M."/>
            <person name="Miettinen O."/>
            <person name="Hibbett D.S."/>
            <person name="Nagy L.G."/>
        </authorList>
    </citation>
    <scope>NUCLEOTIDE SEQUENCE [LARGE SCALE GENOMIC DNA]</scope>
    <source>
        <strain evidence="1 2">FP101781</strain>
    </source>
</reference>
<dbReference type="EMBL" id="QPFP01000001">
    <property type="protein sequence ID" value="TEB39618.1"/>
    <property type="molecule type" value="Genomic_DNA"/>
</dbReference>
<dbReference type="AlphaFoldDB" id="A0A4Y7U0N3"/>
<dbReference type="SUPFAM" id="SSF48371">
    <property type="entry name" value="ARM repeat"/>
    <property type="match status" value="1"/>
</dbReference>